<dbReference type="EMBL" id="JAPDMQ010000933">
    <property type="protein sequence ID" value="KAK0519665.1"/>
    <property type="molecule type" value="Genomic_DNA"/>
</dbReference>
<feature type="region of interest" description="Disordered" evidence="1">
    <location>
        <begin position="141"/>
        <end position="163"/>
    </location>
</feature>
<organism evidence="2 3">
    <name type="scientific">Tilletia horrida</name>
    <dbReference type="NCBI Taxonomy" id="155126"/>
    <lineage>
        <taxon>Eukaryota</taxon>
        <taxon>Fungi</taxon>
        <taxon>Dikarya</taxon>
        <taxon>Basidiomycota</taxon>
        <taxon>Ustilaginomycotina</taxon>
        <taxon>Exobasidiomycetes</taxon>
        <taxon>Tilletiales</taxon>
        <taxon>Tilletiaceae</taxon>
        <taxon>Tilletia</taxon>
    </lineage>
</organism>
<reference evidence="2" key="1">
    <citation type="journal article" date="2023" name="PhytoFront">
        <title>Draft Genome Resources of Seven Strains of Tilletia horrida, Causal Agent of Kernel Smut of Rice.</title>
        <authorList>
            <person name="Khanal S."/>
            <person name="Antony Babu S."/>
            <person name="Zhou X.G."/>
        </authorList>
    </citation>
    <scope>NUCLEOTIDE SEQUENCE</scope>
    <source>
        <strain evidence="2">TX3</strain>
    </source>
</reference>
<evidence type="ECO:0000256" key="1">
    <source>
        <dbReference type="SAM" id="MobiDB-lite"/>
    </source>
</evidence>
<accession>A0AAN6JMI0</accession>
<gene>
    <name evidence="2" type="ORF">OC842_007372</name>
</gene>
<name>A0AAN6JMI0_9BASI</name>
<sequence>MHSSAPVTVAEQQVASLGTKRTLAFITPDPAAGTPKRPSSSARELLTAHLTKLFSLSPTLTLADGSTRALRILSLHPAHLFRAGTLLTGTLYLTTTHVLFCAYLRPRAPKLADALVAATRDERMLCLMCAQCTQVTDPDFRARMSSSTTDDSTSPQLLPQPGL</sequence>
<dbReference type="AlphaFoldDB" id="A0AAN6JMI0"/>
<keyword evidence="3" id="KW-1185">Reference proteome</keyword>
<protein>
    <submittedName>
        <fullName evidence="2">Uncharacterized protein</fullName>
    </submittedName>
</protein>
<dbReference type="Proteomes" id="UP001176521">
    <property type="component" value="Unassembled WGS sequence"/>
</dbReference>
<proteinExistence type="predicted"/>
<comment type="caution">
    <text evidence="2">The sequence shown here is derived from an EMBL/GenBank/DDBJ whole genome shotgun (WGS) entry which is preliminary data.</text>
</comment>
<feature type="compositionally biased region" description="Low complexity" evidence="1">
    <location>
        <begin position="145"/>
        <end position="154"/>
    </location>
</feature>
<evidence type="ECO:0000313" key="2">
    <source>
        <dbReference type="EMBL" id="KAK0519665.1"/>
    </source>
</evidence>
<evidence type="ECO:0000313" key="3">
    <source>
        <dbReference type="Proteomes" id="UP001176521"/>
    </source>
</evidence>